<dbReference type="PANTHER" id="PTHR36978">
    <property type="entry name" value="P-LOOP CONTAINING NUCLEOTIDE TRIPHOSPHATE HYDROLASE"/>
    <property type="match status" value="1"/>
</dbReference>
<dbReference type="AlphaFoldDB" id="A0A2C5XX91"/>
<keyword evidence="3" id="KW-1185">Reference proteome</keyword>
<evidence type="ECO:0000313" key="2">
    <source>
        <dbReference type="EMBL" id="PHH61865.1"/>
    </source>
</evidence>
<organism evidence="2 3">
    <name type="scientific">Ophiocordyceps australis</name>
    <dbReference type="NCBI Taxonomy" id="1399860"/>
    <lineage>
        <taxon>Eukaryota</taxon>
        <taxon>Fungi</taxon>
        <taxon>Dikarya</taxon>
        <taxon>Ascomycota</taxon>
        <taxon>Pezizomycotina</taxon>
        <taxon>Sordariomycetes</taxon>
        <taxon>Hypocreomycetidae</taxon>
        <taxon>Hypocreales</taxon>
        <taxon>Ophiocordycipitaceae</taxon>
        <taxon>Ophiocordyceps</taxon>
    </lineage>
</organism>
<dbReference type="SUPFAM" id="SSF52540">
    <property type="entry name" value="P-loop containing nucleoside triphosphate hydrolases"/>
    <property type="match status" value="1"/>
</dbReference>
<sequence>MPLPASSRAVPMRVIVCGAHRTGTTSLRIALQQLGFHDCYHMFALHQHLDTDPQQWTRALNAKRSGKGTLPDWDSLLSHYQACCDLPAVIFSVELAQAYPDAKVILLNRQIDAWRKSAHQTVDAYVWSVSFWQRLVRLYCCAFDAQSRNWFRFASTLFGPGFIDFQHSNEAEATAWFKSQYQQVRDNVAADRRLEYDIKHGWKPLCHHLGVPIPKLRHEKTGKLVDAPFPHVNDRQGFEERMRSLQTRSLLRATTNLLTLLGIFVVLAACMYASTSIWSIAVKRGSG</sequence>
<proteinExistence type="predicted"/>
<dbReference type="STRING" id="1399860.A0A2C5XX91"/>
<keyword evidence="1" id="KW-0812">Transmembrane</keyword>
<comment type="caution">
    <text evidence="2">The sequence shown here is derived from an EMBL/GenBank/DDBJ whole genome shotgun (WGS) entry which is preliminary data.</text>
</comment>
<dbReference type="InterPro" id="IPR040632">
    <property type="entry name" value="Sulfotransfer_4"/>
</dbReference>
<dbReference type="PANTHER" id="PTHR36978:SF4">
    <property type="entry name" value="P-LOOP CONTAINING NUCLEOSIDE TRIPHOSPHATE HYDROLASE PROTEIN"/>
    <property type="match status" value="1"/>
</dbReference>
<accession>A0A2C5XX91</accession>
<feature type="transmembrane region" description="Helical" evidence="1">
    <location>
        <begin position="257"/>
        <end position="281"/>
    </location>
</feature>
<evidence type="ECO:0008006" key="4">
    <source>
        <dbReference type="Google" id="ProtNLM"/>
    </source>
</evidence>
<name>A0A2C5XX91_9HYPO</name>
<dbReference type="Pfam" id="PF17784">
    <property type="entry name" value="Sulfotransfer_4"/>
    <property type="match status" value="1"/>
</dbReference>
<dbReference type="OrthoDB" id="408152at2759"/>
<dbReference type="InterPro" id="IPR027417">
    <property type="entry name" value="P-loop_NTPase"/>
</dbReference>
<keyword evidence="1" id="KW-1133">Transmembrane helix</keyword>
<protein>
    <recommendedName>
        <fullName evidence="4">NAD dependent epimerase/dehydratase</fullName>
    </recommendedName>
</protein>
<evidence type="ECO:0000256" key="1">
    <source>
        <dbReference type="SAM" id="Phobius"/>
    </source>
</evidence>
<reference evidence="2 3" key="1">
    <citation type="submission" date="2017-06" db="EMBL/GenBank/DDBJ databases">
        <title>Ant-infecting Ophiocordyceps genomes reveal a high diversity of potential behavioral manipulation genes and a possible major role for enterotoxins.</title>
        <authorList>
            <person name="De Bekker C."/>
            <person name="Evans H.C."/>
            <person name="Brachmann A."/>
            <person name="Hughes D.P."/>
        </authorList>
    </citation>
    <scope>NUCLEOTIDE SEQUENCE [LARGE SCALE GENOMIC DNA]</scope>
    <source>
        <strain evidence="2 3">Map64</strain>
    </source>
</reference>
<dbReference type="Proteomes" id="UP000226192">
    <property type="component" value="Unassembled WGS sequence"/>
</dbReference>
<gene>
    <name evidence="2" type="ORF">CDD81_7793</name>
</gene>
<dbReference type="Gene3D" id="3.40.50.300">
    <property type="entry name" value="P-loop containing nucleotide triphosphate hydrolases"/>
    <property type="match status" value="1"/>
</dbReference>
<dbReference type="EMBL" id="NJET01000089">
    <property type="protein sequence ID" value="PHH61865.1"/>
    <property type="molecule type" value="Genomic_DNA"/>
</dbReference>
<keyword evidence="1" id="KW-0472">Membrane</keyword>
<evidence type="ECO:0000313" key="3">
    <source>
        <dbReference type="Proteomes" id="UP000226192"/>
    </source>
</evidence>